<name>A0A023B110_GRENI</name>
<dbReference type="EMBL" id="AFNH02001043">
    <property type="protein sequence ID" value="EZG45074.1"/>
    <property type="molecule type" value="Genomic_DNA"/>
</dbReference>
<protein>
    <submittedName>
        <fullName evidence="1">Uncharacterized protein</fullName>
    </submittedName>
</protein>
<proteinExistence type="predicted"/>
<organism evidence="1 2">
    <name type="scientific">Gregarina niphandrodes</name>
    <name type="common">Septate eugregarine</name>
    <dbReference type="NCBI Taxonomy" id="110365"/>
    <lineage>
        <taxon>Eukaryota</taxon>
        <taxon>Sar</taxon>
        <taxon>Alveolata</taxon>
        <taxon>Apicomplexa</taxon>
        <taxon>Conoidasida</taxon>
        <taxon>Gregarinasina</taxon>
        <taxon>Eugregarinorida</taxon>
        <taxon>Gregarinidae</taxon>
        <taxon>Gregarina</taxon>
    </lineage>
</organism>
<evidence type="ECO:0000313" key="2">
    <source>
        <dbReference type="Proteomes" id="UP000019763"/>
    </source>
</evidence>
<sequence length="380" mass="41733">MAYSEFELIECREIIKDQKSQLTCLQRLVDAAVKEKQMIPPTLVIDAASLPQASRPIPIANEAAPVGPTLPQELEERLSHLSSMVSRVSSRLQEGADTSNVVNHLVSVFKDLRTKLDEKMVSTSRGSAEPGGDFVSLDANHVKLMVASDTIPAGGLSLLQFTKSYLDSTRGRVESTMHPRVLTVGSKYFTIREDGDNRLVLYKFHQWDCAAVWDEMEGQIVLRCKAGGDASSAECHVLNFGSADQFQRGFYALQYAGVIPANQTPGEYRDVASNDYAFSVVLMAPQLCPQLEGSRFATADCTLESLRGQLVIKIYNGQTVCHVDPSECILQCDSRSQCYKLWVPEPCAREICGGAPDDGDSNELIPLTCVFVKPSQGYPQ</sequence>
<comment type="caution">
    <text evidence="1">The sequence shown here is derived from an EMBL/GenBank/DDBJ whole genome shotgun (WGS) entry which is preliminary data.</text>
</comment>
<dbReference type="GeneID" id="22915004"/>
<keyword evidence="2" id="KW-1185">Reference proteome</keyword>
<evidence type="ECO:0000313" key="1">
    <source>
        <dbReference type="EMBL" id="EZG45074.1"/>
    </source>
</evidence>
<dbReference type="Proteomes" id="UP000019763">
    <property type="component" value="Unassembled WGS sequence"/>
</dbReference>
<dbReference type="RefSeq" id="XP_011132578.1">
    <property type="nucleotide sequence ID" value="XM_011134276.1"/>
</dbReference>
<reference evidence="1" key="1">
    <citation type="submission" date="2013-12" db="EMBL/GenBank/DDBJ databases">
        <authorList>
            <person name="Omoto C.K."/>
            <person name="Sibley D."/>
            <person name="Venepally P."/>
            <person name="Hadjithomas M."/>
            <person name="Karamycheva S."/>
            <person name="Brunk B."/>
            <person name="Roos D."/>
            <person name="Caler E."/>
            <person name="Lorenzi H."/>
        </authorList>
    </citation>
    <scope>NUCLEOTIDE SEQUENCE</scope>
</reference>
<dbReference type="AlphaFoldDB" id="A0A023B110"/>
<dbReference type="VEuPathDB" id="CryptoDB:GNI_141090"/>
<gene>
    <name evidence="1" type="ORF">GNI_141090</name>
</gene>
<accession>A0A023B110</accession>